<keyword evidence="3" id="KW-1185">Reference proteome</keyword>
<dbReference type="PANTHER" id="PTHR40032:SF1">
    <property type="entry name" value="EXPORTED PROTEIN"/>
    <property type="match status" value="1"/>
</dbReference>
<evidence type="ECO:0000313" key="3">
    <source>
        <dbReference type="Proteomes" id="UP001519308"/>
    </source>
</evidence>
<sequence>MIFFRKLKPKSKNSKFLLAIICSLLIIMGRSFEVLAIDEATKEEVTKAVNEIFQKRNKAILKGDAEIIDSIYDTKSKYGTWAMEHEKKKMKYLHNWEGKQGVKFVDIIPNTVIRYIKGSEGKYSVNLLCSTEYKYSYDNQPDIINSSRIGTYHILNLNNTSGEWIITKEWYTDPFADSLDLDNIKTDSFKEFILSQSTRDLSTIKERRLKAVEYAQKYCGAASEEQYGYKYNKSYRDYNPQGGDCANFASQILFEGGKFRKNGAWNYDKSGATRAWLNADGFKSYMVNSGRASVIAYGSYDKVFKASYKLLPGDFVAYEKKGDITHISVVTGADSNGYSLVSCHNTDRYNVPWDLGWSDKKIKFWLVRVHF</sequence>
<proteinExistence type="predicted"/>
<reference evidence="2 3" key="1">
    <citation type="submission" date="2021-03" db="EMBL/GenBank/DDBJ databases">
        <title>Genomic Encyclopedia of Type Strains, Phase IV (KMG-IV): sequencing the most valuable type-strain genomes for metagenomic binning, comparative biology and taxonomic classification.</title>
        <authorList>
            <person name="Goeker M."/>
        </authorList>
    </citation>
    <scope>NUCLEOTIDE SEQUENCE [LARGE SCALE GENOMIC DNA]</scope>
    <source>
        <strain evidence="2 3">DSM 28650</strain>
    </source>
</reference>
<name>A0ABS4K0P0_9CLOT</name>
<dbReference type="EMBL" id="JAGGLL010000003">
    <property type="protein sequence ID" value="MBP2020811.1"/>
    <property type="molecule type" value="Genomic_DNA"/>
</dbReference>
<dbReference type="Proteomes" id="UP001519308">
    <property type="component" value="Unassembled WGS sequence"/>
</dbReference>
<comment type="caution">
    <text evidence="2">The sequence shown here is derived from an EMBL/GenBank/DDBJ whole genome shotgun (WGS) entry which is preliminary data.</text>
</comment>
<dbReference type="InterPro" id="IPR024301">
    <property type="entry name" value="Amidase_6"/>
</dbReference>
<evidence type="ECO:0000259" key="1">
    <source>
        <dbReference type="Pfam" id="PF12671"/>
    </source>
</evidence>
<dbReference type="RefSeq" id="WP_021281448.1">
    <property type="nucleotide sequence ID" value="NZ_JAGGLL010000003.1"/>
</dbReference>
<feature type="domain" description="Putative amidase" evidence="1">
    <location>
        <begin position="207"/>
        <end position="366"/>
    </location>
</feature>
<dbReference type="Pfam" id="PF12671">
    <property type="entry name" value="Amidase_6"/>
    <property type="match status" value="1"/>
</dbReference>
<evidence type="ECO:0000313" key="2">
    <source>
        <dbReference type="EMBL" id="MBP2020811.1"/>
    </source>
</evidence>
<accession>A0ABS4K0P0</accession>
<dbReference type="PANTHER" id="PTHR40032">
    <property type="entry name" value="EXPORTED PROTEIN-RELATED"/>
    <property type="match status" value="1"/>
</dbReference>
<organism evidence="2 3">
    <name type="scientific">Clostridium punense</name>
    <dbReference type="NCBI Taxonomy" id="1054297"/>
    <lineage>
        <taxon>Bacteria</taxon>
        <taxon>Bacillati</taxon>
        <taxon>Bacillota</taxon>
        <taxon>Clostridia</taxon>
        <taxon>Eubacteriales</taxon>
        <taxon>Clostridiaceae</taxon>
        <taxon>Clostridium</taxon>
    </lineage>
</organism>
<protein>
    <recommendedName>
        <fullName evidence="1">Putative amidase domain-containing protein</fullName>
    </recommendedName>
</protein>
<gene>
    <name evidence="2" type="ORF">J2Z44_000595</name>
</gene>